<dbReference type="InterPro" id="IPR027417">
    <property type="entry name" value="P-loop_NTPase"/>
</dbReference>
<dbReference type="SUPFAM" id="SSF52540">
    <property type="entry name" value="P-loop containing nucleoside triphosphate hydrolases"/>
    <property type="match status" value="1"/>
</dbReference>
<dbReference type="AlphaFoldDB" id="A0A9D1WKQ1"/>
<dbReference type="GO" id="GO:0005524">
    <property type="term" value="F:ATP binding"/>
    <property type="evidence" value="ECO:0007669"/>
    <property type="project" value="UniProtKB-KW"/>
</dbReference>
<dbReference type="Gene3D" id="3.40.50.300">
    <property type="entry name" value="P-loop containing nucleotide triphosphate hydrolases"/>
    <property type="match status" value="1"/>
</dbReference>
<dbReference type="Proteomes" id="UP000824248">
    <property type="component" value="Unassembled WGS sequence"/>
</dbReference>
<evidence type="ECO:0000313" key="1">
    <source>
        <dbReference type="EMBL" id="HIX60965.1"/>
    </source>
</evidence>
<accession>A0A9D1WKQ1</accession>
<comment type="caution">
    <text evidence="1">The sequence shown here is derived from an EMBL/GenBank/DDBJ whole genome shotgun (WGS) entry which is preliminary data.</text>
</comment>
<gene>
    <name evidence="1" type="ORF">H9854_01850</name>
</gene>
<evidence type="ECO:0000313" key="2">
    <source>
        <dbReference type="Proteomes" id="UP000824248"/>
    </source>
</evidence>
<keyword evidence="1" id="KW-0067">ATP-binding</keyword>
<organism evidence="1 2">
    <name type="scientific">Candidatus Halomonas stercoripullorum</name>
    <dbReference type="NCBI Taxonomy" id="2838617"/>
    <lineage>
        <taxon>Bacteria</taxon>
        <taxon>Pseudomonadati</taxon>
        <taxon>Pseudomonadota</taxon>
        <taxon>Gammaproteobacteria</taxon>
        <taxon>Oceanospirillales</taxon>
        <taxon>Halomonadaceae</taxon>
        <taxon>Halomonas</taxon>
    </lineage>
</organism>
<name>A0A9D1WKQ1_9GAMM</name>
<dbReference type="PANTHER" id="PTHR43883:SF1">
    <property type="entry name" value="GLUCONOKINASE"/>
    <property type="match status" value="1"/>
</dbReference>
<sequence>MDATSAPCPISSTTAMDMDELIDSLVASHRAFIDDLPYTAASSSLAATRALVEDELRRLDTLLTAEEDRGSLWRLREWLAQEMLRLSPWFSERGEPCPSWVQDHQTMALCDGERLVMGNALDLEPSDPLAQRCLDPGFDLSSLLVGLYVRDETRLAHYALDRYLRLSGDYSLTRLLSVFGVCRCLAGARRAMQRWEENPGSSFRLAEVMAECRRYLDLAERISNFRFPPLIIGVGVSGSGKSRFTSELVERLGAVRLSSEAERRRLFGKALQAADSPQAVGTEPAMDIFNEESTERTYQRLASLTGTLLTAGIPTCIDATCLTRAQRKLLRQQGEARGLPVLIVSFEADEETLKKRIKKRAERQGHEPSVSLDILQRQRQLFEDFSDEERPNLLRLDTTAENAGDTLAALVEVRVKLSYS</sequence>
<reference evidence="1" key="2">
    <citation type="submission" date="2021-04" db="EMBL/GenBank/DDBJ databases">
        <authorList>
            <person name="Gilroy R."/>
        </authorList>
    </citation>
    <scope>NUCLEOTIDE SEQUENCE</scope>
    <source>
        <strain evidence="1">1193</strain>
    </source>
</reference>
<proteinExistence type="predicted"/>
<protein>
    <submittedName>
        <fullName evidence="1">ATP-binding protein</fullName>
    </submittedName>
</protein>
<keyword evidence="1" id="KW-0547">Nucleotide-binding</keyword>
<dbReference type="EMBL" id="DXFC01000055">
    <property type="protein sequence ID" value="HIX60965.1"/>
    <property type="molecule type" value="Genomic_DNA"/>
</dbReference>
<dbReference type="PANTHER" id="PTHR43883">
    <property type="entry name" value="SLR0207 PROTEIN"/>
    <property type="match status" value="1"/>
</dbReference>
<dbReference type="InterPro" id="IPR052732">
    <property type="entry name" value="Cell-binding_unc_protein"/>
</dbReference>
<reference evidence="1" key="1">
    <citation type="journal article" date="2021" name="PeerJ">
        <title>Extensive microbial diversity within the chicken gut microbiome revealed by metagenomics and culture.</title>
        <authorList>
            <person name="Gilroy R."/>
            <person name="Ravi A."/>
            <person name="Getino M."/>
            <person name="Pursley I."/>
            <person name="Horton D.L."/>
            <person name="Alikhan N.F."/>
            <person name="Baker D."/>
            <person name="Gharbi K."/>
            <person name="Hall N."/>
            <person name="Watson M."/>
            <person name="Adriaenssens E.M."/>
            <person name="Foster-Nyarko E."/>
            <person name="Jarju S."/>
            <person name="Secka A."/>
            <person name="Antonio M."/>
            <person name="Oren A."/>
            <person name="Chaudhuri R.R."/>
            <person name="La Ragione R."/>
            <person name="Hildebrand F."/>
            <person name="Pallen M.J."/>
        </authorList>
    </citation>
    <scope>NUCLEOTIDE SEQUENCE</scope>
    <source>
        <strain evidence="1">1193</strain>
    </source>
</reference>
<dbReference type="Pfam" id="PF13671">
    <property type="entry name" value="AAA_33"/>
    <property type="match status" value="1"/>
</dbReference>